<protein>
    <submittedName>
        <fullName evidence="2">Uncharacterized protein</fullName>
    </submittedName>
</protein>
<name>A0A2P2QNQ7_RHIMU</name>
<organism evidence="2">
    <name type="scientific">Rhizophora mucronata</name>
    <name type="common">Asiatic mangrove</name>
    <dbReference type="NCBI Taxonomy" id="61149"/>
    <lineage>
        <taxon>Eukaryota</taxon>
        <taxon>Viridiplantae</taxon>
        <taxon>Streptophyta</taxon>
        <taxon>Embryophyta</taxon>
        <taxon>Tracheophyta</taxon>
        <taxon>Spermatophyta</taxon>
        <taxon>Magnoliopsida</taxon>
        <taxon>eudicotyledons</taxon>
        <taxon>Gunneridae</taxon>
        <taxon>Pentapetalae</taxon>
        <taxon>rosids</taxon>
        <taxon>fabids</taxon>
        <taxon>Malpighiales</taxon>
        <taxon>Rhizophoraceae</taxon>
        <taxon>Rhizophora</taxon>
    </lineage>
</organism>
<evidence type="ECO:0000256" key="1">
    <source>
        <dbReference type="SAM" id="Phobius"/>
    </source>
</evidence>
<feature type="transmembrane region" description="Helical" evidence="1">
    <location>
        <begin position="12"/>
        <end position="31"/>
    </location>
</feature>
<proteinExistence type="predicted"/>
<dbReference type="AlphaFoldDB" id="A0A2P2QNQ7"/>
<keyword evidence="1" id="KW-0472">Membrane</keyword>
<evidence type="ECO:0000313" key="2">
    <source>
        <dbReference type="EMBL" id="MBX68587.1"/>
    </source>
</evidence>
<dbReference type="EMBL" id="GGEC01088103">
    <property type="protein sequence ID" value="MBX68587.1"/>
    <property type="molecule type" value="Transcribed_RNA"/>
</dbReference>
<keyword evidence="1" id="KW-0812">Transmembrane</keyword>
<reference evidence="2" key="1">
    <citation type="submission" date="2018-02" db="EMBL/GenBank/DDBJ databases">
        <title>Rhizophora mucronata_Transcriptome.</title>
        <authorList>
            <person name="Meera S.P."/>
            <person name="Sreeshan A."/>
            <person name="Augustine A."/>
        </authorList>
    </citation>
    <scope>NUCLEOTIDE SEQUENCE</scope>
    <source>
        <tissue evidence="2">Leaf</tissue>
    </source>
</reference>
<accession>A0A2P2QNQ7</accession>
<sequence>MESWFQSMLRHEFHKVISILSSILWIIFMVFHQNLFSFSYFFGHFEKQ</sequence>
<keyword evidence="1" id="KW-1133">Transmembrane helix</keyword>